<dbReference type="GeneTree" id="ENSGT00990000210627"/>
<dbReference type="InterPro" id="IPR011992">
    <property type="entry name" value="EF-hand-dom_pair"/>
</dbReference>
<reference evidence="5" key="3">
    <citation type="submission" date="2025-09" db="UniProtKB">
        <authorList>
            <consortium name="Ensembl"/>
        </authorList>
    </citation>
    <scope>IDENTIFICATION</scope>
</reference>
<dbReference type="CDD" id="cd00213">
    <property type="entry name" value="S-100"/>
    <property type="match status" value="1"/>
</dbReference>
<evidence type="ECO:0000256" key="1">
    <source>
        <dbReference type="ARBA" id="ARBA00007323"/>
    </source>
</evidence>
<dbReference type="Ensembl" id="ENSACAT00000038847.1">
    <property type="protein sequence ID" value="ENSACAP00000038855.1"/>
    <property type="gene ID" value="ENSACAG00000039193.1"/>
</dbReference>
<reference evidence="5" key="2">
    <citation type="submission" date="2025-08" db="UniProtKB">
        <authorList>
            <consortium name="Ensembl"/>
        </authorList>
    </citation>
    <scope>IDENTIFICATION</scope>
</reference>
<dbReference type="Gene3D" id="1.10.238.10">
    <property type="entry name" value="EF-hand"/>
    <property type="match status" value="1"/>
</dbReference>
<dbReference type="AlphaFoldDB" id="A0A803TUG5"/>
<dbReference type="SUPFAM" id="SSF47473">
    <property type="entry name" value="EF-hand"/>
    <property type="match status" value="1"/>
</dbReference>
<reference evidence="5" key="1">
    <citation type="submission" date="2009-12" db="EMBL/GenBank/DDBJ databases">
        <title>The Genome Sequence of Anolis carolinensis (Green Anole Lizard).</title>
        <authorList>
            <consortium name="The Genome Sequencing Platform"/>
            <person name="Di Palma F."/>
            <person name="Alfoldi J."/>
            <person name="Heiman D."/>
            <person name="Young S."/>
            <person name="Grabherr M."/>
            <person name="Johnson J."/>
            <person name="Lander E.S."/>
            <person name="Lindblad-Toh K."/>
        </authorList>
    </citation>
    <scope>NUCLEOTIDE SEQUENCE [LARGE SCALE GENOMIC DNA]</scope>
    <source>
        <strain evidence="5">JBL SC #1</strain>
    </source>
</reference>
<dbReference type="GO" id="GO:0046914">
    <property type="term" value="F:transition metal ion binding"/>
    <property type="evidence" value="ECO:0007669"/>
    <property type="project" value="InterPro"/>
</dbReference>
<dbReference type="PROSITE" id="PS00018">
    <property type="entry name" value="EF_HAND_1"/>
    <property type="match status" value="1"/>
</dbReference>
<keyword evidence="6" id="KW-1185">Reference proteome</keyword>
<dbReference type="Pfam" id="PF01023">
    <property type="entry name" value="S_100"/>
    <property type="match status" value="1"/>
</dbReference>
<dbReference type="SMART" id="SM01394">
    <property type="entry name" value="S_100"/>
    <property type="match status" value="1"/>
</dbReference>
<protein>
    <recommendedName>
        <fullName evidence="4">EF-hand domain-containing protein</fullName>
    </recommendedName>
</protein>
<accession>A0A803TUG5</accession>
<dbReference type="Proteomes" id="UP000001646">
    <property type="component" value="Unplaced"/>
</dbReference>
<evidence type="ECO:0000256" key="3">
    <source>
        <dbReference type="ARBA" id="ARBA00022837"/>
    </source>
</evidence>
<feature type="domain" description="EF-hand" evidence="4">
    <location>
        <begin position="54"/>
        <end position="89"/>
    </location>
</feature>
<evidence type="ECO:0000313" key="5">
    <source>
        <dbReference type="Ensembl" id="ENSACAP00000038855.1"/>
    </source>
</evidence>
<keyword evidence="2" id="KW-0479">Metal-binding</keyword>
<dbReference type="InterPro" id="IPR013787">
    <property type="entry name" value="S100_Ca-bd_sub"/>
</dbReference>
<evidence type="ECO:0000259" key="4">
    <source>
        <dbReference type="PROSITE" id="PS50222"/>
    </source>
</evidence>
<keyword evidence="3" id="KW-0106">Calcium</keyword>
<dbReference type="InterPro" id="IPR018247">
    <property type="entry name" value="EF_Hand_1_Ca_BS"/>
</dbReference>
<proteinExistence type="inferred from homology"/>
<gene>
    <name evidence="5" type="primary">LOC100553480</name>
</gene>
<dbReference type="InParanoid" id="A0A803TUG5"/>
<dbReference type="InterPro" id="IPR002048">
    <property type="entry name" value="EF_hand_dom"/>
</dbReference>
<dbReference type="PANTHER" id="PTHR11639:SF134">
    <property type="entry name" value="PROTEIN S100-A1-RELATED"/>
    <property type="match status" value="1"/>
</dbReference>
<evidence type="ECO:0000256" key="2">
    <source>
        <dbReference type="ARBA" id="ARBA00022723"/>
    </source>
</evidence>
<name>A0A803TUG5_ANOCA</name>
<sequence length="108" mass="12625">SGDQTKMETVADNIIDMFHNYSGQSKDSEKDTLDPVEFKKMIEVELPHFVKQVRDPKALENFFAKVDGNKNKHINFEEFMKLFGEFVVLSHEKFHHQEGGPHDHPHHH</sequence>
<dbReference type="PROSITE" id="PS50222">
    <property type="entry name" value="EF_HAND_2"/>
    <property type="match status" value="1"/>
</dbReference>
<evidence type="ECO:0000313" key="6">
    <source>
        <dbReference type="Proteomes" id="UP000001646"/>
    </source>
</evidence>
<comment type="similarity">
    <text evidence="1">Belongs to the S-100 family.</text>
</comment>
<organism evidence="5 6">
    <name type="scientific">Anolis carolinensis</name>
    <name type="common">Green anole</name>
    <name type="synonym">American chameleon</name>
    <dbReference type="NCBI Taxonomy" id="28377"/>
    <lineage>
        <taxon>Eukaryota</taxon>
        <taxon>Metazoa</taxon>
        <taxon>Chordata</taxon>
        <taxon>Craniata</taxon>
        <taxon>Vertebrata</taxon>
        <taxon>Euteleostomi</taxon>
        <taxon>Lepidosauria</taxon>
        <taxon>Squamata</taxon>
        <taxon>Bifurcata</taxon>
        <taxon>Unidentata</taxon>
        <taxon>Episquamata</taxon>
        <taxon>Toxicofera</taxon>
        <taxon>Iguania</taxon>
        <taxon>Dactyloidae</taxon>
        <taxon>Anolis</taxon>
    </lineage>
</organism>
<dbReference type="PANTHER" id="PTHR11639">
    <property type="entry name" value="S100 CALCIUM-BINDING PROTEIN"/>
    <property type="match status" value="1"/>
</dbReference>
<dbReference type="GO" id="GO:0005509">
    <property type="term" value="F:calcium ion binding"/>
    <property type="evidence" value="ECO:0007669"/>
    <property type="project" value="InterPro"/>
</dbReference>
<dbReference type="InterPro" id="IPR034325">
    <property type="entry name" value="S-100_dom"/>
</dbReference>